<proteinExistence type="inferred from homology"/>
<evidence type="ECO:0000313" key="3">
    <source>
        <dbReference type="EMBL" id="BCS82237.1"/>
    </source>
</evidence>
<evidence type="ECO:0000313" key="4">
    <source>
        <dbReference type="Proteomes" id="UP000663623"/>
    </source>
</evidence>
<evidence type="ECO:0000256" key="1">
    <source>
        <dbReference type="ARBA" id="ARBA00007125"/>
    </source>
</evidence>
<dbReference type="RefSeq" id="WP_207179677.1">
    <property type="nucleotide sequence ID" value="NZ_AP024480.1"/>
</dbReference>
<organism evidence="3 4">
    <name type="scientific">Caldicellulosiruptor diazotrophicus</name>
    <dbReference type="NCBI Taxonomy" id="2806205"/>
    <lineage>
        <taxon>Bacteria</taxon>
        <taxon>Bacillati</taxon>
        <taxon>Bacillota</taxon>
        <taxon>Bacillota incertae sedis</taxon>
        <taxon>Caldicellulosiruptorales</taxon>
        <taxon>Caldicellulosiruptoraceae</taxon>
        <taxon>Caldicellulosiruptor</taxon>
    </lineage>
</organism>
<dbReference type="Proteomes" id="UP000663623">
    <property type="component" value="Chromosome"/>
</dbReference>
<accession>A0ABM7NPZ4</accession>
<dbReference type="SUPFAM" id="SSF109604">
    <property type="entry name" value="HD-domain/PDEase-like"/>
    <property type="match status" value="1"/>
</dbReference>
<dbReference type="EMBL" id="AP024480">
    <property type="protein sequence ID" value="BCS82237.1"/>
    <property type="molecule type" value="Genomic_DNA"/>
</dbReference>
<dbReference type="Gene3D" id="1.10.3210.10">
    <property type="entry name" value="Hypothetical protein af1432"/>
    <property type="match status" value="1"/>
</dbReference>
<sequence>MNQLELFDHNVLQLAQKYGYDPRHANFVKEQALFLFDSTINYHNLSDSDRKLLEHACILHDIGTFINEKKHHKHSYYLIKNDLALKEYPKEVKKILALVCYNHRKKIKSKTFKLKTKDKNLTLILSAILRLADSFDYSGEEIQIKGIKIENDFLRIVVDGIITPTLLRRVEKKGELFLYLFELQKIEIENKVRVS</sequence>
<dbReference type="PANTHER" id="PTHR30005:SF0">
    <property type="entry name" value="RETROGRADE REGULATION PROTEIN 2"/>
    <property type="match status" value="1"/>
</dbReference>
<dbReference type="Pfam" id="PF21447">
    <property type="entry name" value="Ppx-GppA_III"/>
    <property type="match status" value="1"/>
</dbReference>
<dbReference type="PANTHER" id="PTHR30005">
    <property type="entry name" value="EXOPOLYPHOSPHATASE"/>
    <property type="match status" value="1"/>
</dbReference>
<dbReference type="InterPro" id="IPR050273">
    <property type="entry name" value="GppA/Ppx_hydrolase"/>
</dbReference>
<gene>
    <name evidence="3" type="ORF">CaldiYA01_21970</name>
</gene>
<dbReference type="CDD" id="cd00077">
    <property type="entry name" value="HDc"/>
    <property type="match status" value="1"/>
</dbReference>
<comment type="similarity">
    <text evidence="1">Belongs to the GppA/Ppx family.</text>
</comment>
<keyword evidence="4" id="KW-1185">Reference proteome</keyword>
<reference evidence="3 4" key="1">
    <citation type="submission" date="2021-02" db="EMBL/GenBank/DDBJ databases">
        <title>Nitrogen-fixing ability and nitrogen fixation related genes of thermophilic fermentative bacteria in the genus Caldicellulosiruptor.</title>
        <authorList>
            <person name="Chen Y."/>
            <person name="Nishihara A."/>
            <person name="Haruta S."/>
        </authorList>
    </citation>
    <scope>NUCLEOTIDE SEQUENCE [LARGE SCALE GENOMIC DNA]</scope>
    <source>
        <strain evidence="3 4">YA01</strain>
    </source>
</reference>
<name>A0ABM7NPZ4_9FIRM</name>
<dbReference type="InterPro" id="IPR048950">
    <property type="entry name" value="Ppx_GppA_C"/>
</dbReference>
<evidence type="ECO:0000259" key="2">
    <source>
        <dbReference type="Pfam" id="PF21447"/>
    </source>
</evidence>
<feature type="domain" description="Ppx/GppA phosphatase C-terminal" evidence="2">
    <location>
        <begin position="10"/>
        <end position="132"/>
    </location>
</feature>
<protein>
    <recommendedName>
        <fullName evidence="2">Ppx/GppA phosphatase C-terminal domain-containing protein</fullName>
    </recommendedName>
</protein>
<dbReference type="InterPro" id="IPR003607">
    <property type="entry name" value="HD/PDEase_dom"/>
</dbReference>